<dbReference type="SUPFAM" id="SSF51569">
    <property type="entry name" value="Aldolase"/>
    <property type="match status" value="1"/>
</dbReference>
<dbReference type="RefSeq" id="WP_086088446.1">
    <property type="nucleotide sequence ID" value="NZ_CP021112.1"/>
</dbReference>
<comment type="similarity">
    <text evidence="2">Belongs to the DapA family.</text>
</comment>
<accession>A0A1W6ZRZ2</accession>
<keyword evidence="1 2" id="KW-0456">Lyase</keyword>
<dbReference type="Gene3D" id="3.20.20.70">
    <property type="entry name" value="Aldolase class I"/>
    <property type="match status" value="1"/>
</dbReference>
<dbReference type="STRING" id="1235591.CAK95_13865"/>
<dbReference type="GO" id="GO:0008747">
    <property type="term" value="F:N-acetylneuraminate lyase activity"/>
    <property type="evidence" value="ECO:0007669"/>
    <property type="project" value="TreeGrafter"/>
</dbReference>
<dbReference type="GO" id="GO:0005829">
    <property type="term" value="C:cytosol"/>
    <property type="evidence" value="ECO:0007669"/>
    <property type="project" value="TreeGrafter"/>
</dbReference>
<dbReference type="EMBL" id="CP021112">
    <property type="protein sequence ID" value="ARQ00048.1"/>
    <property type="molecule type" value="Genomic_DNA"/>
</dbReference>
<dbReference type="CDD" id="cd00408">
    <property type="entry name" value="DHDPS-like"/>
    <property type="match status" value="1"/>
</dbReference>
<evidence type="ECO:0000256" key="2">
    <source>
        <dbReference type="PIRNR" id="PIRNR001365"/>
    </source>
</evidence>
<organism evidence="3 4">
    <name type="scientific">Pseudorhodoplanes sinuspersici</name>
    <dbReference type="NCBI Taxonomy" id="1235591"/>
    <lineage>
        <taxon>Bacteria</taxon>
        <taxon>Pseudomonadati</taxon>
        <taxon>Pseudomonadota</taxon>
        <taxon>Alphaproteobacteria</taxon>
        <taxon>Hyphomicrobiales</taxon>
        <taxon>Pseudorhodoplanes</taxon>
    </lineage>
</organism>
<dbReference type="Proteomes" id="UP000194137">
    <property type="component" value="Chromosome"/>
</dbReference>
<dbReference type="PANTHER" id="PTHR42849">
    <property type="entry name" value="N-ACETYLNEURAMINATE LYASE"/>
    <property type="match status" value="1"/>
</dbReference>
<dbReference type="SMART" id="SM01130">
    <property type="entry name" value="DHDPS"/>
    <property type="match status" value="1"/>
</dbReference>
<reference evidence="3 4" key="1">
    <citation type="submission" date="2017-05" db="EMBL/GenBank/DDBJ databases">
        <title>Full genome sequence of Pseudorhodoplanes sinuspersici.</title>
        <authorList>
            <person name="Dastgheib S.M.M."/>
            <person name="Shavandi M."/>
            <person name="Tirandaz H."/>
        </authorList>
    </citation>
    <scope>NUCLEOTIDE SEQUENCE [LARGE SCALE GENOMIC DNA]</scope>
    <source>
        <strain evidence="3 4">RIPI110</strain>
    </source>
</reference>
<dbReference type="InterPro" id="IPR013785">
    <property type="entry name" value="Aldolase_TIM"/>
</dbReference>
<keyword evidence="4" id="KW-1185">Reference proteome</keyword>
<dbReference type="PANTHER" id="PTHR42849:SF1">
    <property type="entry name" value="N-ACETYLNEURAMINATE LYASE"/>
    <property type="match status" value="1"/>
</dbReference>
<evidence type="ECO:0000313" key="4">
    <source>
        <dbReference type="Proteomes" id="UP000194137"/>
    </source>
</evidence>
<sequence>MAWEYRGILPALQLPFDQNLDIDEAEMRRFAEWLVSHKGIGGLVTNGHTGEVFALTAKQRAQATRLAAEAAKGKVPVVSGICCEGISEAVEHAVMAREAGASALLLMPPHGWLRFGMTQPDNVVDYFTAVGKGSGLDIIVHIYPSWTRASYSFETLAALAKLPWVKSMKVGTRDMNKYARDLRVIKEADPSVTVLTCHDEYLLPTMVQGVDGALVGFASFIPQMIIDLYAAVQAGDLKTAAALQERINPLKDVVYGGGEPTGNAHARMKMAMYLAGILKSPTVQPPTKLPVGAELQAIKDAVRNAGMMQREAA</sequence>
<evidence type="ECO:0000256" key="1">
    <source>
        <dbReference type="ARBA" id="ARBA00023239"/>
    </source>
</evidence>
<evidence type="ECO:0000313" key="3">
    <source>
        <dbReference type="EMBL" id="ARQ00048.1"/>
    </source>
</evidence>
<gene>
    <name evidence="3" type="ORF">CAK95_13865</name>
</gene>
<dbReference type="GO" id="GO:0019262">
    <property type="term" value="P:N-acetylneuraminate catabolic process"/>
    <property type="evidence" value="ECO:0007669"/>
    <property type="project" value="TreeGrafter"/>
</dbReference>
<protein>
    <submittedName>
        <fullName evidence="3">Dihydrodipicolinate synthase family protein</fullName>
    </submittedName>
</protein>
<name>A0A1W6ZRZ2_9HYPH</name>
<dbReference type="PIRSF" id="PIRSF001365">
    <property type="entry name" value="DHDPS"/>
    <property type="match status" value="1"/>
</dbReference>
<dbReference type="OrthoDB" id="199953at2"/>
<dbReference type="AlphaFoldDB" id="A0A1W6ZRZ2"/>
<dbReference type="Pfam" id="PF00701">
    <property type="entry name" value="DHDPS"/>
    <property type="match status" value="1"/>
</dbReference>
<proteinExistence type="inferred from homology"/>
<dbReference type="InterPro" id="IPR002220">
    <property type="entry name" value="DapA-like"/>
</dbReference>
<dbReference type="KEGG" id="psin:CAK95_13865"/>